<keyword evidence="1" id="KW-1133">Transmembrane helix</keyword>
<dbReference type="InterPro" id="IPR013362">
    <property type="entry name" value="Pilus_4_PilV"/>
</dbReference>
<keyword evidence="1" id="KW-0812">Transmembrane</keyword>
<gene>
    <name evidence="2" type="primary">pilV</name>
    <name evidence="2" type="ORF">DEH84_03235</name>
</gene>
<keyword evidence="1" id="KW-0472">Membrane</keyword>
<evidence type="ECO:0000256" key="1">
    <source>
        <dbReference type="SAM" id="Phobius"/>
    </source>
</evidence>
<evidence type="ECO:0000313" key="3">
    <source>
        <dbReference type="Proteomes" id="UP000244892"/>
    </source>
</evidence>
<sequence length="225" mass="23087">MPAPEHAGASDGRDACKRRRLLMARWSTPGGRRRAMHGATLIEVLVALLIVALGMVSMAALQSATLKYQRGSSQRALLSVLLSDYAERVRANLDQAPGVVAASPYLHAVNWSTQAASAVSAAARDCATETCDAAQLAAYDMAQWRASVRRSLPLGAVFVQGTAARGLTVTFMWADKELTGAGGTLGAAAASTAAAGEAALASASRCPAAAGAAVGVRCANFTVMP</sequence>
<dbReference type="Pfam" id="PF07963">
    <property type="entry name" value="N_methyl"/>
    <property type="match status" value="1"/>
</dbReference>
<keyword evidence="3" id="KW-1185">Reference proteome</keyword>
<accession>A0A2U8FND6</accession>
<reference evidence="2 3" key="1">
    <citation type="submission" date="2018-05" db="EMBL/GenBank/DDBJ databases">
        <title>complete genome sequence of Aquabacterium olei NBRC 110486.</title>
        <authorList>
            <person name="Tang B."/>
            <person name="Chang J."/>
            <person name="Zhang L."/>
            <person name="Yang H."/>
        </authorList>
    </citation>
    <scope>NUCLEOTIDE SEQUENCE [LARGE SCALE GENOMIC DNA]</scope>
    <source>
        <strain evidence="2 3">NBRC 110486</strain>
    </source>
</reference>
<feature type="transmembrane region" description="Helical" evidence="1">
    <location>
        <begin position="41"/>
        <end position="61"/>
    </location>
</feature>
<organism evidence="2 3">
    <name type="scientific">Aquabacterium olei</name>
    <dbReference type="NCBI Taxonomy" id="1296669"/>
    <lineage>
        <taxon>Bacteria</taxon>
        <taxon>Pseudomonadati</taxon>
        <taxon>Pseudomonadota</taxon>
        <taxon>Betaproteobacteria</taxon>
        <taxon>Burkholderiales</taxon>
        <taxon>Aquabacterium</taxon>
    </lineage>
</organism>
<dbReference type="InterPro" id="IPR012902">
    <property type="entry name" value="N_methyl_site"/>
</dbReference>
<protein>
    <submittedName>
        <fullName evidence="2">Type IV pilus modification protein PilV</fullName>
    </submittedName>
</protein>
<name>A0A2U8FND6_9BURK</name>
<dbReference type="EMBL" id="CP029210">
    <property type="protein sequence ID" value="AWI52545.1"/>
    <property type="molecule type" value="Genomic_DNA"/>
</dbReference>
<dbReference type="Proteomes" id="UP000244892">
    <property type="component" value="Chromosome"/>
</dbReference>
<evidence type="ECO:0000313" key="2">
    <source>
        <dbReference type="EMBL" id="AWI52545.1"/>
    </source>
</evidence>
<proteinExistence type="predicted"/>
<dbReference type="KEGG" id="aon:DEH84_03235"/>
<dbReference type="NCBIfam" id="TIGR02523">
    <property type="entry name" value="type_IV_pilV"/>
    <property type="match status" value="1"/>
</dbReference>
<dbReference type="AlphaFoldDB" id="A0A2U8FND6"/>